<keyword evidence="3" id="KW-0547">Nucleotide-binding</keyword>
<keyword evidence="2" id="KW-0472">Membrane</keyword>
<evidence type="ECO:0000256" key="1">
    <source>
        <dbReference type="SAM" id="Coils"/>
    </source>
</evidence>
<name>A0A011UYH0_RUMAL</name>
<feature type="transmembrane region" description="Helical" evidence="2">
    <location>
        <begin position="6"/>
        <end position="29"/>
    </location>
</feature>
<dbReference type="EMBL" id="JEOB01000004">
    <property type="protein sequence ID" value="EXM38257.1"/>
    <property type="molecule type" value="Genomic_DNA"/>
</dbReference>
<dbReference type="OrthoDB" id="9781904at2"/>
<dbReference type="GO" id="GO:0005524">
    <property type="term" value="F:ATP binding"/>
    <property type="evidence" value="ECO:0007669"/>
    <property type="project" value="UniProtKB-KW"/>
</dbReference>
<evidence type="ECO:0000313" key="4">
    <source>
        <dbReference type="EMBL" id="EXM39791.1"/>
    </source>
</evidence>
<dbReference type="SUPFAM" id="SSF55874">
    <property type="entry name" value="ATPase domain of HSP90 chaperone/DNA topoisomerase II/histidine kinase"/>
    <property type="match status" value="1"/>
</dbReference>
<dbReference type="RefSeq" id="WP_051506416.1">
    <property type="nucleotide sequence ID" value="NZ_JEOB01000002.1"/>
</dbReference>
<keyword evidence="5" id="KW-1185">Reference proteome</keyword>
<dbReference type="EMBL" id="JEOB01000002">
    <property type="protein sequence ID" value="EXM39791.1"/>
    <property type="molecule type" value="Genomic_DNA"/>
</dbReference>
<keyword evidence="1" id="KW-0175">Coiled coil</keyword>
<proteinExistence type="predicted"/>
<dbReference type="PATRIC" id="fig|1341156.4.peg.3349"/>
<dbReference type="Gene3D" id="3.30.565.10">
    <property type="entry name" value="Histidine kinase-like ATPase, C-terminal domain"/>
    <property type="match status" value="1"/>
</dbReference>
<reference evidence="3 5" key="1">
    <citation type="submission" date="2013-06" db="EMBL/GenBank/DDBJ databases">
        <title>Rumen cellulosomics: divergent fiber-degrading strategies revealed by comparative genome-wide analysis of six Ruminococcal strains.</title>
        <authorList>
            <person name="Dassa B."/>
            <person name="Borovok I."/>
            <person name="Lamed R."/>
            <person name="Flint H."/>
            <person name="Yeoman C.J."/>
            <person name="White B."/>
            <person name="Bayer E.A."/>
        </authorList>
    </citation>
    <scope>NUCLEOTIDE SEQUENCE [LARGE SCALE GENOMIC DNA]</scope>
    <source>
        <strain evidence="3 5">SY3</strain>
    </source>
</reference>
<keyword evidence="2" id="KW-1133">Transmembrane helix</keyword>
<dbReference type="InterPro" id="IPR036890">
    <property type="entry name" value="HATPase_C_sf"/>
</dbReference>
<feature type="transmembrane region" description="Helical" evidence="2">
    <location>
        <begin position="41"/>
        <end position="61"/>
    </location>
</feature>
<dbReference type="AlphaFoldDB" id="A0A011UYH0"/>
<evidence type="ECO:0000313" key="3">
    <source>
        <dbReference type="EMBL" id="EXM38257.1"/>
    </source>
</evidence>
<accession>A0A011UYH0</accession>
<feature type="transmembrane region" description="Helical" evidence="2">
    <location>
        <begin position="81"/>
        <end position="102"/>
    </location>
</feature>
<comment type="caution">
    <text evidence="3">The sequence shown here is derived from an EMBL/GenBank/DDBJ whole genome shotgun (WGS) entry which is preliminary data.</text>
</comment>
<evidence type="ECO:0000256" key="2">
    <source>
        <dbReference type="SAM" id="Phobius"/>
    </source>
</evidence>
<evidence type="ECO:0000313" key="5">
    <source>
        <dbReference type="Proteomes" id="UP000021369"/>
    </source>
</evidence>
<organism evidence="3 5">
    <name type="scientific">Ruminococcus albus SY3</name>
    <dbReference type="NCBI Taxonomy" id="1341156"/>
    <lineage>
        <taxon>Bacteria</taxon>
        <taxon>Bacillati</taxon>
        <taxon>Bacillota</taxon>
        <taxon>Clostridia</taxon>
        <taxon>Eubacteriales</taxon>
        <taxon>Oscillospiraceae</taxon>
        <taxon>Ruminococcus</taxon>
    </lineage>
</organism>
<protein>
    <submittedName>
        <fullName evidence="3">ATP-binding protein</fullName>
    </submittedName>
</protein>
<feature type="coiled-coil region" evidence="1">
    <location>
        <begin position="226"/>
        <end position="253"/>
    </location>
</feature>
<sequence>MKLAGSSILTLQALGIAGYFLNILFLAGMMRGRVAGRKRSGAIFIPPLVICLLLLMSITEVCRYVTSDSVPSEFEKFAEKLSAPLCIGIEFVMTIVWGVLWLRQELNIIGRLTPQSLEDGLNSMPDGVAFVSSKGVPLLVNSTMQRLFRESMGSPYFDIRDFEYSMQNQALIVGCSADIHGKGYYLHLSDGSVWDIQKSLMMIDGRKVWELLAYDVTERYRKSLELEERNVHLEEVNRSIRNYTREMNAIIREEEVLAAKIRIHDDVGRALLALKSYLIRGGDREDLIEMWQFTAGLLSGENTPDDSADPIGALKEAADAVGVKLILNGDIPRKLRKLIAIAIHECLTNTVKHADGSELTVDITDEDGIVTVVFTNDGKPPEGEISESGGLKSLRSTVEQFRGEMEIASEPRFMLTIRVSGKE</sequence>
<keyword evidence="2" id="KW-0812">Transmembrane</keyword>
<keyword evidence="3" id="KW-0067">ATP-binding</keyword>
<gene>
    <name evidence="4" type="ORF">RASY3_08400</name>
    <name evidence="3" type="ORF">RASY3_18785</name>
</gene>
<dbReference type="Proteomes" id="UP000021369">
    <property type="component" value="Unassembled WGS sequence"/>
</dbReference>